<comment type="caution">
    <text evidence="1">The sequence shown here is derived from an EMBL/GenBank/DDBJ whole genome shotgun (WGS) entry which is preliminary data.</text>
</comment>
<dbReference type="EMBL" id="JACOOY010000017">
    <property type="protein sequence ID" value="MBC5665945.1"/>
    <property type="molecule type" value="Genomic_DNA"/>
</dbReference>
<accession>A0ABR7EX63</accession>
<evidence type="ECO:0000313" key="1">
    <source>
        <dbReference type="EMBL" id="MBC5665945.1"/>
    </source>
</evidence>
<proteinExistence type="predicted"/>
<protein>
    <submittedName>
        <fullName evidence="1">Uncharacterized protein</fullName>
    </submittedName>
</protein>
<dbReference type="Proteomes" id="UP000647235">
    <property type="component" value="Unassembled WGS sequence"/>
</dbReference>
<organism evidence="1 2">
    <name type="scientific">Dorea hominis</name>
    <dbReference type="NCBI Taxonomy" id="2763040"/>
    <lineage>
        <taxon>Bacteria</taxon>
        <taxon>Bacillati</taxon>
        <taxon>Bacillota</taxon>
        <taxon>Clostridia</taxon>
        <taxon>Lachnospirales</taxon>
        <taxon>Lachnospiraceae</taxon>
        <taxon>Dorea</taxon>
    </lineage>
</organism>
<keyword evidence="2" id="KW-1185">Reference proteome</keyword>
<reference evidence="1 2" key="1">
    <citation type="submission" date="2020-08" db="EMBL/GenBank/DDBJ databases">
        <title>Genome public.</title>
        <authorList>
            <person name="Liu C."/>
            <person name="Sun Q."/>
        </authorList>
    </citation>
    <scope>NUCLEOTIDE SEQUENCE [LARGE SCALE GENOMIC DNA]</scope>
    <source>
        <strain evidence="1 2">NSJ-36</strain>
    </source>
</reference>
<name>A0ABR7EX63_9FIRM</name>
<sequence>MGDHQEQQVHSLFSELTDYEKEGIHILLNGLPASPMQVVQAHIMREDSVYMRDYVLNEKGDIKELCFNNVDQRISEHEYPSN</sequence>
<evidence type="ECO:0000313" key="2">
    <source>
        <dbReference type="Proteomes" id="UP000647235"/>
    </source>
</evidence>
<dbReference type="RefSeq" id="WP_021859857.1">
    <property type="nucleotide sequence ID" value="NZ_JACOOY010000017.1"/>
</dbReference>
<gene>
    <name evidence="1" type="ORF">H8S07_11885</name>
</gene>